<dbReference type="EMBL" id="JAMTCO010000013">
    <property type="protein sequence ID" value="MCP2272692.1"/>
    <property type="molecule type" value="Genomic_DNA"/>
</dbReference>
<evidence type="ECO:0000313" key="1">
    <source>
        <dbReference type="EMBL" id="MCP2272692.1"/>
    </source>
</evidence>
<proteinExistence type="predicted"/>
<dbReference type="RefSeq" id="WP_253889614.1">
    <property type="nucleotide sequence ID" value="NZ_BAAAVB010000008.1"/>
</dbReference>
<accession>A0ABT1IJ56</accession>
<evidence type="ECO:0008006" key="3">
    <source>
        <dbReference type="Google" id="ProtNLM"/>
    </source>
</evidence>
<comment type="caution">
    <text evidence="1">The sequence shown here is derived from an EMBL/GenBank/DDBJ whole genome shotgun (WGS) entry which is preliminary data.</text>
</comment>
<reference evidence="1 2" key="1">
    <citation type="submission" date="2022-06" db="EMBL/GenBank/DDBJ databases">
        <title>Genomic Encyclopedia of Archaeal and Bacterial Type Strains, Phase II (KMG-II): from individual species to whole genera.</title>
        <authorList>
            <person name="Goeker M."/>
        </authorList>
    </citation>
    <scope>NUCLEOTIDE SEQUENCE [LARGE SCALE GENOMIC DNA]</scope>
    <source>
        <strain evidence="1 2">DSM 44255</strain>
    </source>
</reference>
<protein>
    <recommendedName>
        <fullName evidence="3">Alkylmercury lyase-like protein</fullName>
    </recommendedName>
</protein>
<name>A0ABT1IJ56_9PSEU</name>
<keyword evidence="2" id="KW-1185">Reference proteome</keyword>
<evidence type="ECO:0000313" key="2">
    <source>
        <dbReference type="Proteomes" id="UP001205185"/>
    </source>
</evidence>
<sequence length="232" mass="26418">MSDEARPDWRRGLIPKIIAEPKQLRRLPGPLDETKVVHQTQYLLKGLGGDVAGDAVDRLTLLQERHKDDLEIVVAFTSLGMGVDRGNVLDRLTEFETRHDVDARTVRRWSDAGIGMHRPQLLVDGAAIDLFYRRVEMGLPKKPRFCCDPVRVPVDSADRVELVLRWPGEILATPIFESRRMGDWRTHCQLRMHYLAVAVYRDGPLLSAGESIHELNKPRPVVTEYDGREVGR</sequence>
<organism evidence="1 2">
    <name type="scientific">Actinokineospora diospyrosa</name>
    <dbReference type="NCBI Taxonomy" id="103728"/>
    <lineage>
        <taxon>Bacteria</taxon>
        <taxon>Bacillati</taxon>
        <taxon>Actinomycetota</taxon>
        <taxon>Actinomycetes</taxon>
        <taxon>Pseudonocardiales</taxon>
        <taxon>Pseudonocardiaceae</taxon>
        <taxon>Actinokineospora</taxon>
    </lineage>
</organism>
<gene>
    <name evidence="1" type="ORF">LV75_005218</name>
</gene>
<dbReference type="Proteomes" id="UP001205185">
    <property type="component" value="Unassembled WGS sequence"/>
</dbReference>